<dbReference type="EMBL" id="SHKY01000001">
    <property type="protein sequence ID" value="RZU48795.1"/>
    <property type="molecule type" value="Genomic_DNA"/>
</dbReference>
<dbReference type="RefSeq" id="WP_130507984.1">
    <property type="nucleotide sequence ID" value="NZ_SHKY01000001.1"/>
</dbReference>
<dbReference type="Proteomes" id="UP000292564">
    <property type="component" value="Unassembled WGS sequence"/>
</dbReference>
<proteinExistence type="predicted"/>
<dbReference type="AlphaFoldDB" id="A0A4Q7ZFC4"/>
<sequence length="84" mass="9087">MDESIPAPGAVLAWPRPVYCPPWCTTEGRHHGVDPPGTAVHRSPPATVPVYDEACAPRSYPAAFYDKAPDRIGSDPSRPRAPPR</sequence>
<evidence type="ECO:0000313" key="2">
    <source>
        <dbReference type="Proteomes" id="UP000292564"/>
    </source>
</evidence>
<organism evidence="1 2">
    <name type="scientific">Krasilnikovia cinnamomea</name>
    <dbReference type="NCBI Taxonomy" id="349313"/>
    <lineage>
        <taxon>Bacteria</taxon>
        <taxon>Bacillati</taxon>
        <taxon>Actinomycetota</taxon>
        <taxon>Actinomycetes</taxon>
        <taxon>Micromonosporales</taxon>
        <taxon>Micromonosporaceae</taxon>
        <taxon>Krasilnikovia</taxon>
    </lineage>
</organism>
<dbReference type="OrthoDB" id="3403794at2"/>
<evidence type="ECO:0000313" key="1">
    <source>
        <dbReference type="EMBL" id="RZU48795.1"/>
    </source>
</evidence>
<protein>
    <submittedName>
        <fullName evidence="1">Uncharacterized protein</fullName>
    </submittedName>
</protein>
<accession>A0A4Q7ZFC4</accession>
<reference evidence="1 2" key="1">
    <citation type="submission" date="2019-02" db="EMBL/GenBank/DDBJ databases">
        <title>Sequencing the genomes of 1000 actinobacteria strains.</title>
        <authorList>
            <person name="Klenk H.-P."/>
        </authorList>
    </citation>
    <scope>NUCLEOTIDE SEQUENCE [LARGE SCALE GENOMIC DNA]</scope>
    <source>
        <strain evidence="1 2">DSM 45162</strain>
    </source>
</reference>
<keyword evidence="2" id="KW-1185">Reference proteome</keyword>
<gene>
    <name evidence="1" type="ORF">EV385_0519</name>
</gene>
<name>A0A4Q7ZFC4_9ACTN</name>
<comment type="caution">
    <text evidence="1">The sequence shown here is derived from an EMBL/GenBank/DDBJ whole genome shotgun (WGS) entry which is preliminary data.</text>
</comment>